<dbReference type="PANTHER" id="PTHR11552">
    <property type="entry name" value="GLUCOSE-METHANOL-CHOLINE GMC OXIDOREDUCTASE"/>
    <property type="match status" value="1"/>
</dbReference>
<proteinExistence type="inferred from homology"/>
<feature type="compositionally biased region" description="Polar residues" evidence="2">
    <location>
        <begin position="1083"/>
        <end position="1095"/>
    </location>
</feature>
<feature type="compositionally biased region" description="Basic and acidic residues" evidence="2">
    <location>
        <begin position="1309"/>
        <end position="1318"/>
    </location>
</feature>
<feature type="compositionally biased region" description="Polar residues" evidence="2">
    <location>
        <begin position="115"/>
        <end position="128"/>
    </location>
</feature>
<feature type="domain" description="Glucose-methanol-choline oxidoreductase N-terminal" evidence="3">
    <location>
        <begin position="1830"/>
        <end position="1844"/>
    </location>
</feature>
<feature type="compositionally biased region" description="Low complexity" evidence="2">
    <location>
        <begin position="97"/>
        <end position="108"/>
    </location>
</feature>
<evidence type="ECO:0000256" key="1">
    <source>
        <dbReference type="ARBA" id="ARBA00010790"/>
    </source>
</evidence>
<feature type="region of interest" description="Disordered" evidence="2">
    <location>
        <begin position="1309"/>
        <end position="1445"/>
    </location>
</feature>
<feature type="region of interest" description="Disordered" evidence="2">
    <location>
        <begin position="1026"/>
        <end position="1056"/>
    </location>
</feature>
<dbReference type="InterPro" id="IPR007867">
    <property type="entry name" value="GMC_OxRtase_C"/>
</dbReference>
<dbReference type="SUPFAM" id="SSF54373">
    <property type="entry name" value="FAD-linked reductases, C-terminal domain"/>
    <property type="match status" value="1"/>
</dbReference>
<dbReference type="Proteomes" id="UP000479000">
    <property type="component" value="Unassembled WGS sequence"/>
</dbReference>
<dbReference type="EMBL" id="CADCXU010015139">
    <property type="protein sequence ID" value="CAB0004706.1"/>
    <property type="molecule type" value="Genomic_DNA"/>
</dbReference>
<evidence type="ECO:0000259" key="3">
    <source>
        <dbReference type="PROSITE" id="PS00624"/>
    </source>
</evidence>
<feature type="compositionally biased region" description="Low complexity" evidence="2">
    <location>
        <begin position="170"/>
        <end position="185"/>
    </location>
</feature>
<feature type="compositionally biased region" description="Basic and acidic residues" evidence="2">
    <location>
        <begin position="1389"/>
        <end position="1402"/>
    </location>
</feature>
<comment type="similarity">
    <text evidence="1">Belongs to the GMC oxidoreductase family.</text>
</comment>
<feature type="compositionally biased region" description="Basic residues" evidence="2">
    <location>
        <begin position="1490"/>
        <end position="1508"/>
    </location>
</feature>
<feature type="region of interest" description="Disordered" evidence="2">
    <location>
        <begin position="1487"/>
        <end position="1511"/>
    </location>
</feature>
<organism evidence="4 5">
    <name type="scientific">Nesidiocoris tenuis</name>
    <dbReference type="NCBI Taxonomy" id="355587"/>
    <lineage>
        <taxon>Eukaryota</taxon>
        <taxon>Metazoa</taxon>
        <taxon>Ecdysozoa</taxon>
        <taxon>Arthropoda</taxon>
        <taxon>Hexapoda</taxon>
        <taxon>Insecta</taxon>
        <taxon>Pterygota</taxon>
        <taxon>Neoptera</taxon>
        <taxon>Paraneoptera</taxon>
        <taxon>Hemiptera</taxon>
        <taxon>Heteroptera</taxon>
        <taxon>Panheteroptera</taxon>
        <taxon>Cimicomorpha</taxon>
        <taxon>Miridae</taxon>
        <taxon>Dicyphina</taxon>
        <taxon>Nesidiocoris</taxon>
    </lineage>
</organism>
<dbReference type="PROSITE" id="PS00624">
    <property type="entry name" value="GMC_OXRED_2"/>
    <property type="match status" value="1"/>
</dbReference>
<feature type="region of interest" description="Disordered" evidence="2">
    <location>
        <begin position="162"/>
        <end position="185"/>
    </location>
</feature>
<feature type="compositionally biased region" description="Polar residues" evidence="2">
    <location>
        <begin position="560"/>
        <end position="569"/>
    </location>
</feature>
<sequence>MRGLDLPHRRYSMPETIMRKFRLGQSSSSSENSSRSSTRQRRHRRKPQAGRKVDRSSQTSPAIVVDRYFGSDTNLNDGGPLLDSSPSLLNRRATSVPDLSSSSSPLSPDGRKFSRPTSASGLGTPSPSRVSCYGPPGHGCALCSNSWSFTSSDYTLTQTVSDRTTSTQDSTLSVKSTSPSTPTPVSWTAEQALILENSMFQPAGNIIAVHTESILINPLTIVDSSDNWNFGFAADDVESRLAMAPHDAATSTEDDIGAITSGRRDRSTSIDRKLEQTVTAVRVDGSPIDRPPVNKPPEISADDCSDGLLKTADVKRCQKNQKTQYKSALKNSRSFPPNQKKCRADAEVAVNGGNYKDIKAESAIARYSAVPRSNSMIVNTSSVDYTSDSDLSLTDSLEDVNDKSRDSWPPTRHDDRLVRGEVSVDYEKNRKRLPKSGDAYAYFLSFSGEQDMIKSCHAPDWLRARLKRREEEIRRHFEVKLNRRCHQTIVYRRRRRTVADMNGRGHGGHKPKKPVKAVKWDDRTNETPTTVVNVVQQVPNAAPVATKDELLSDPDPTAPTPVQNVGNPSPENPSFFHISEVIKIEMSNQLKTIITKEKQINLNHDAFLREGKSIQTSEIINNEDAHNSQKIIMRTNVGNFEIGQNQMIDLPGEAALEPPKEIEAGTQTAPDAGTQTVPECRLVPEIGTQTIPEVGTQTVPEKPVLPEIGTQTVPEKPIVPEIGTQTVPEVGTQTVTEFPLVPEVGTQTVPEVGTQTVPEVGTQTVPEIIAVPQIGTQTVPEVGTQTVPEAPTQTSACGHFRSLLAKPKIQSFRHFLPLFESKADDQTVADVLLSAMREERILPGKKSVQQQTASSSCSDEGNFATVESSCNTYGPYLSESVQTGESFLGHRDRIEPARVTSDKCEQCAESSIDRIRTEILQTENKECNTEAFSIPAVVQTRETADGSFVEAEKDEVTMISQLAKDKGTDVYLEEPEGPTANKSCNTANPLIDGSCNTDSLIVSDVKPTVVSEPKLKRRDVQFERGVQQTSKSIKKVDRVTRQKRDTPTPYCTRPDPNSTQVLELNVPPCTCHMCTFHKRAHSTAETTSRAKTSGKQALESVKDKKLPKFPPGSRRNLSKFHRKFDVIPEEKASSTESIAGDGRNVDESTETAKLTITTGTMTKDPGKHVSIQEPPEPKIDDTTQTSADAAAQKKVVHQVNAKKSNLVIGRFRAIPDHQSEEGEGSSSDLGRLPDGLEVVRQYKGRAALATSSTTGQEELLTLSKGWINFYLLKDNQDPDDVNGESGYHVEGAKIDETVQEYTLEIRATPEPDYRECQKSRSKSGCFPDIPTRDVKRRHKAAQVNRSNGPQVTTLPDIHNSSSSSSTPEGHLDDFHLSNSSKARRQRHHALPDVHGTRSARHEIKARRERREEVTAISKTEPAFKVPPDLEHNLETSHSTKGSSWTVTVAGSSGVTNQTPPDVEMRLTFAKPNNQDQDNQECGMMQYNSHQSHHISRSKRQGHERRQQKKSGIVYRHTTQKQLGMALVCLLVAFLLVRPGGSQGPITSLLLRMYAQNGIPFKEEAFLENQPMEKDYDFIVIGSGPGGSVVANRLSENSQWKVLLLEAGMEGNIYTDIPAMNPLFYFTNYNWLYRTEPQPFMCLGSEGGQCAWPSGRGVGGATIWNGLMWTRCHPEDFDEWKSMGNPGWGYADILPYFLKVEKMTIPNLMSSTYHSTKGNVPVEYPYTTKLVKRFINAGKDMGYDEVDYNNPKTPIGFSKTQITAFKGKRVNAATAYLIPVKNRKNLHVVKNAFVTKIVIDPRTKTAKGVEFEKNGKVRTVRVGKEIVLCAGTFNSPLILMLSGIGPSDHLIAKNVTVIHHSPAVGQNLQEHVSSFQTVHINASESLTAAKVAPMIMPELLNWMTSGRGLLGDNIAEGLAYIKTDPSRRKPDIELIFSPMTLASDDGVLISKYFGMGDELYKNTFAGVSQKEGFTIGTMLMYPYSKGAVSLRSNKPADPPVILTNFLKDDRDVKTIVAAQKFLMDLVETKSMRDIGARVYKKPIFGCESRVFGSDEYFECAVRHATGQLHHQCCTNRMGPDPEDSVVDPRLRVHGINGIRVADASVMPKIPGAHTMAVSYAIGEKAADLIKEDWKIY</sequence>
<dbReference type="SUPFAM" id="SSF51905">
    <property type="entry name" value="FAD/NAD(P)-binding domain"/>
    <property type="match status" value="1"/>
</dbReference>
<dbReference type="Gene3D" id="3.30.560.10">
    <property type="entry name" value="Glucose Oxidase, domain 3"/>
    <property type="match status" value="1"/>
</dbReference>
<dbReference type="Pfam" id="PF00732">
    <property type="entry name" value="GMC_oxred_N"/>
    <property type="match status" value="1"/>
</dbReference>
<feature type="compositionally biased region" description="Low complexity" evidence="2">
    <location>
        <begin position="77"/>
        <end position="89"/>
    </location>
</feature>
<dbReference type="GO" id="GO:0016614">
    <property type="term" value="F:oxidoreductase activity, acting on CH-OH group of donors"/>
    <property type="evidence" value="ECO:0007669"/>
    <property type="project" value="InterPro"/>
</dbReference>
<reference evidence="4 5" key="1">
    <citation type="submission" date="2020-02" db="EMBL/GenBank/DDBJ databases">
        <authorList>
            <person name="Ferguson B K."/>
        </authorList>
    </citation>
    <scope>NUCLEOTIDE SEQUENCE [LARGE SCALE GENOMIC DNA]</scope>
</reference>
<dbReference type="InterPro" id="IPR000172">
    <property type="entry name" value="GMC_OxRdtase_N"/>
</dbReference>
<dbReference type="Gene3D" id="3.50.50.60">
    <property type="entry name" value="FAD/NAD(P)-binding domain"/>
    <property type="match status" value="1"/>
</dbReference>
<feature type="compositionally biased region" description="Polar residues" evidence="2">
    <location>
        <begin position="1343"/>
        <end position="1367"/>
    </location>
</feature>
<dbReference type="OrthoDB" id="269227at2759"/>
<feature type="compositionally biased region" description="Basic residues" evidence="2">
    <location>
        <begin position="38"/>
        <end position="49"/>
    </location>
</feature>
<evidence type="ECO:0000256" key="2">
    <source>
        <dbReference type="SAM" id="MobiDB-lite"/>
    </source>
</evidence>
<accession>A0A6H5GLQ1</accession>
<feature type="region of interest" description="Disordered" evidence="2">
    <location>
        <begin position="1081"/>
        <end position="1116"/>
    </location>
</feature>
<evidence type="ECO:0000313" key="5">
    <source>
        <dbReference type="Proteomes" id="UP000479000"/>
    </source>
</evidence>
<feature type="region of interest" description="Disordered" evidence="2">
    <location>
        <begin position="549"/>
        <end position="570"/>
    </location>
</feature>
<dbReference type="Pfam" id="PF05199">
    <property type="entry name" value="GMC_oxred_C"/>
    <property type="match status" value="1"/>
</dbReference>
<feature type="compositionally biased region" description="Basic and acidic residues" evidence="2">
    <location>
        <begin position="1034"/>
        <end position="1046"/>
    </location>
</feature>
<protein>
    <recommendedName>
        <fullName evidence="3">Glucose-methanol-choline oxidoreductase N-terminal domain-containing protein</fullName>
    </recommendedName>
</protein>
<dbReference type="GO" id="GO:0050660">
    <property type="term" value="F:flavin adenine dinucleotide binding"/>
    <property type="evidence" value="ECO:0007669"/>
    <property type="project" value="InterPro"/>
</dbReference>
<feature type="compositionally biased region" description="Polar residues" evidence="2">
    <location>
        <begin position="1435"/>
        <end position="1445"/>
    </location>
</feature>
<dbReference type="PANTHER" id="PTHR11552:SF208">
    <property type="entry name" value="RE36204P-RELATED"/>
    <property type="match status" value="1"/>
</dbReference>
<feature type="compositionally biased region" description="Low complexity" evidence="2">
    <location>
        <begin position="26"/>
        <end position="37"/>
    </location>
</feature>
<feature type="region of interest" description="Disordered" evidence="2">
    <location>
        <begin position="21"/>
        <end position="128"/>
    </location>
</feature>
<keyword evidence="5" id="KW-1185">Reference proteome</keyword>
<feature type="region of interest" description="Disordered" evidence="2">
    <location>
        <begin position="1159"/>
        <end position="1182"/>
    </location>
</feature>
<feature type="region of interest" description="Disordered" evidence="2">
    <location>
        <begin position="284"/>
        <end position="304"/>
    </location>
</feature>
<name>A0A6H5GLQ1_9HEMI</name>
<gene>
    <name evidence="4" type="ORF">NTEN_LOCUS10183</name>
</gene>
<dbReference type="InterPro" id="IPR012132">
    <property type="entry name" value="GMC_OxRdtase"/>
</dbReference>
<evidence type="ECO:0000313" key="4">
    <source>
        <dbReference type="EMBL" id="CAB0004706.1"/>
    </source>
</evidence>
<dbReference type="InterPro" id="IPR036188">
    <property type="entry name" value="FAD/NAD-bd_sf"/>
</dbReference>